<name>A0A2A6CME7_PRIPA</name>
<protein>
    <submittedName>
        <fullName evidence="1">G protein-coupled receptor</fullName>
    </submittedName>
</protein>
<reference evidence="2" key="1">
    <citation type="journal article" date="2008" name="Nat. Genet.">
        <title>The Pristionchus pacificus genome provides a unique perspective on nematode lifestyle and parasitism.</title>
        <authorList>
            <person name="Dieterich C."/>
            <person name="Clifton S.W."/>
            <person name="Schuster L.N."/>
            <person name="Chinwalla A."/>
            <person name="Delehaunty K."/>
            <person name="Dinkelacker I."/>
            <person name="Fulton L."/>
            <person name="Fulton R."/>
            <person name="Godfrey J."/>
            <person name="Minx P."/>
            <person name="Mitreva M."/>
            <person name="Roeseler W."/>
            <person name="Tian H."/>
            <person name="Witte H."/>
            <person name="Yang S.P."/>
            <person name="Wilson R.K."/>
            <person name="Sommer R.J."/>
        </authorList>
    </citation>
    <scope>NUCLEOTIDE SEQUENCE [LARGE SCALE GENOMIC DNA]</scope>
    <source>
        <strain evidence="2">PS312</strain>
    </source>
</reference>
<reference evidence="1" key="2">
    <citation type="submission" date="2022-06" db="UniProtKB">
        <authorList>
            <consortium name="EnsemblMetazoa"/>
        </authorList>
    </citation>
    <scope>IDENTIFICATION</scope>
    <source>
        <strain evidence="1">PS312</strain>
    </source>
</reference>
<accession>A0A2A6CME7</accession>
<proteinExistence type="predicted"/>
<dbReference type="Proteomes" id="UP000005239">
    <property type="component" value="Unassembled WGS sequence"/>
</dbReference>
<sequence>MWLACISMGLASCLTSIVIYLTIYTYCIDAILHTIGDMLQLPNTQFHFRKSSIVIFFVLLAVVYCSVGASFQLEQMTLERTAAVLAEMPSDFIVEAGNRSMCCQDGVGGYLAAFGSCMAFNVFFLVTITSHIQVVLRKHIEMSAERKKLYWKSTQALIVQAVSPLVFVLVPATIIAIIYIKEIDSKVLLDNCLDMIRAHSVSYSLTVLATTAPFRKRLLTANDY</sequence>
<dbReference type="EnsemblMetazoa" id="PPA40829.1">
    <property type="protein sequence ID" value="PPA40829.1"/>
    <property type="gene ID" value="WBGene00279198"/>
</dbReference>
<dbReference type="Pfam" id="PF10318">
    <property type="entry name" value="7TM_GPCR_Srh"/>
    <property type="match status" value="1"/>
</dbReference>
<gene>
    <name evidence="1" type="primary">WBGene00279198</name>
</gene>
<keyword evidence="2" id="KW-1185">Reference proteome</keyword>
<accession>A0A8R1UX54</accession>
<organism evidence="1 2">
    <name type="scientific">Pristionchus pacificus</name>
    <name type="common">Parasitic nematode worm</name>
    <dbReference type="NCBI Taxonomy" id="54126"/>
    <lineage>
        <taxon>Eukaryota</taxon>
        <taxon>Metazoa</taxon>
        <taxon>Ecdysozoa</taxon>
        <taxon>Nematoda</taxon>
        <taxon>Chromadorea</taxon>
        <taxon>Rhabditida</taxon>
        <taxon>Rhabditina</taxon>
        <taxon>Diplogasteromorpha</taxon>
        <taxon>Diplogasteroidea</taxon>
        <taxon>Neodiplogasteridae</taxon>
        <taxon>Pristionchus</taxon>
    </lineage>
</organism>
<dbReference type="InterPro" id="IPR019422">
    <property type="entry name" value="7TM_GPCR_serpentine_rcpt_Srh"/>
</dbReference>
<dbReference type="AlphaFoldDB" id="A0A2A6CME7"/>
<evidence type="ECO:0000313" key="1">
    <source>
        <dbReference type="EnsemblMetazoa" id="PPA40829.1"/>
    </source>
</evidence>
<evidence type="ECO:0000313" key="2">
    <source>
        <dbReference type="Proteomes" id="UP000005239"/>
    </source>
</evidence>